<dbReference type="Proteomes" id="UP000249590">
    <property type="component" value="Unassembled WGS sequence"/>
</dbReference>
<dbReference type="PANTHER" id="PTHR42905:SF5">
    <property type="entry name" value="CARBOXYVINYL-CARBOXYPHOSPHONATE PHOSPHORYLMUTASE, CHLOROPLASTIC"/>
    <property type="match status" value="1"/>
</dbReference>
<comment type="caution">
    <text evidence="1">The sequence shown here is derived from an EMBL/GenBank/DDBJ whole genome shotgun (WGS) entry which is preliminary data.</text>
</comment>
<dbReference type="CDD" id="cd00377">
    <property type="entry name" value="ICL_PEPM"/>
    <property type="match status" value="1"/>
</dbReference>
<protein>
    <submittedName>
        <fullName evidence="1">Isocitrate lyase</fullName>
    </submittedName>
</protein>
<sequence>MTPSTKLRQLMTESAPVVAPGAYDGLSARLVERAGFPAVYASGGAISRSTGLPDLGLISMNEIVARLQQMVDAISVPLIADADTGYGNALNVQHAVRAFQRAGVAGIHLEDQTFPKRCGHYDDKSIVSTREMAQKLKAVKDASGDDFVLIARTDALAVEGYERTIERSHAYMEAGADVIFVEAPTSVEQIESIAKDLPYPKLINMFASGKTPLMPAERLGELGYAIVIIPSDTQRAAIGAMMRTLDAIKRDGDSGALQNEMASFRDREVIIGTDDYMALDKQYAA</sequence>
<gene>
    <name evidence="1" type="ORF">DLJ53_11980</name>
</gene>
<dbReference type="EMBL" id="QHHQ01000002">
    <property type="protein sequence ID" value="RAI02086.1"/>
    <property type="molecule type" value="Genomic_DNA"/>
</dbReference>
<evidence type="ECO:0000313" key="1">
    <source>
        <dbReference type="EMBL" id="RAI02086.1"/>
    </source>
</evidence>
<dbReference type="Pfam" id="PF13714">
    <property type="entry name" value="PEP_mutase"/>
    <property type="match status" value="1"/>
</dbReference>
<dbReference type="Gene3D" id="3.20.20.60">
    <property type="entry name" value="Phosphoenolpyruvate-binding domains"/>
    <property type="match status" value="1"/>
</dbReference>
<keyword evidence="1" id="KW-0456">Lyase</keyword>
<dbReference type="RefSeq" id="WP_111345409.1">
    <property type="nucleotide sequence ID" value="NZ_QHHQ01000002.1"/>
</dbReference>
<reference evidence="1 2" key="1">
    <citation type="submission" date="2018-05" db="EMBL/GenBank/DDBJ databases">
        <title>Acuticoccus sediminis sp. nov., isolated from deep-sea sediment of Indian Ocean.</title>
        <authorList>
            <person name="Liu X."/>
            <person name="Lai Q."/>
            <person name="Du Y."/>
            <person name="Sun F."/>
            <person name="Zhang X."/>
            <person name="Wang S."/>
            <person name="Shao Z."/>
        </authorList>
    </citation>
    <scope>NUCLEOTIDE SEQUENCE [LARGE SCALE GENOMIC DNA]</scope>
    <source>
        <strain evidence="1 2">PTG4-2</strain>
    </source>
</reference>
<keyword evidence="2" id="KW-1185">Reference proteome</keyword>
<dbReference type="InterPro" id="IPR040442">
    <property type="entry name" value="Pyrv_kinase-like_dom_sf"/>
</dbReference>
<organism evidence="1 2">
    <name type="scientific">Acuticoccus sediminis</name>
    <dbReference type="NCBI Taxonomy" id="2184697"/>
    <lineage>
        <taxon>Bacteria</taxon>
        <taxon>Pseudomonadati</taxon>
        <taxon>Pseudomonadota</taxon>
        <taxon>Alphaproteobacteria</taxon>
        <taxon>Hyphomicrobiales</taxon>
        <taxon>Amorphaceae</taxon>
        <taxon>Acuticoccus</taxon>
    </lineage>
</organism>
<dbReference type="InterPro" id="IPR015813">
    <property type="entry name" value="Pyrv/PenolPyrv_kinase-like_dom"/>
</dbReference>
<dbReference type="AlphaFoldDB" id="A0A8B2NQC8"/>
<dbReference type="GO" id="GO:0016833">
    <property type="term" value="F:oxo-acid-lyase activity"/>
    <property type="evidence" value="ECO:0007669"/>
    <property type="project" value="UniProtKB-ARBA"/>
</dbReference>
<dbReference type="SUPFAM" id="SSF51621">
    <property type="entry name" value="Phosphoenolpyruvate/pyruvate domain"/>
    <property type="match status" value="1"/>
</dbReference>
<evidence type="ECO:0000313" key="2">
    <source>
        <dbReference type="Proteomes" id="UP000249590"/>
    </source>
</evidence>
<accession>A0A8B2NQC8</accession>
<dbReference type="PANTHER" id="PTHR42905">
    <property type="entry name" value="PHOSPHOENOLPYRUVATE CARBOXYLASE"/>
    <property type="match status" value="1"/>
</dbReference>
<proteinExistence type="predicted"/>
<dbReference type="InterPro" id="IPR039556">
    <property type="entry name" value="ICL/PEPM"/>
</dbReference>
<name>A0A8B2NQC8_9HYPH</name>
<dbReference type="OrthoDB" id="8629576at2"/>